<dbReference type="EMBL" id="BOQL01000001">
    <property type="protein sequence ID" value="GIM62987.1"/>
    <property type="molecule type" value="Genomic_DNA"/>
</dbReference>
<name>A0A919S3M1_9ACTN</name>
<accession>A0A919S3M1</accession>
<keyword evidence="3" id="KW-1185">Reference proteome</keyword>
<protein>
    <recommendedName>
        <fullName evidence="4">Secreted protein</fullName>
    </recommendedName>
</protein>
<reference evidence="2" key="1">
    <citation type="submission" date="2021-03" db="EMBL/GenBank/DDBJ databases">
        <title>Whole genome shotgun sequence of Actinoplanes auranticolor NBRC 12245.</title>
        <authorList>
            <person name="Komaki H."/>
            <person name="Tamura T."/>
        </authorList>
    </citation>
    <scope>NUCLEOTIDE SEQUENCE</scope>
    <source>
        <strain evidence="2">NBRC 12245</strain>
    </source>
</reference>
<organism evidence="2 3">
    <name type="scientific">Actinoplanes auranticolor</name>
    <dbReference type="NCBI Taxonomy" id="47988"/>
    <lineage>
        <taxon>Bacteria</taxon>
        <taxon>Bacillati</taxon>
        <taxon>Actinomycetota</taxon>
        <taxon>Actinomycetes</taxon>
        <taxon>Micromonosporales</taxon>
        <taxon>Micromonosporaceae</taxon>
        <taxon>Actinoplanes</taxon>
    </lineage>
</organism>
<evidence type="ECO:0000313" key="3">
    <source>
        <dbReference type="Proteomes" id="UP000681340"/>
    </source>
</evidence>
<gene>
    <name evidence="2" type="ORF">Aau02nite_01140</name>
</gene>
<evidence type="ECO:0000256" key="1">
    <source>
        <dbReference type="SAM" id="SignalP"/>
    </source>
</evidence>
<feature type="chain" id="PRO_5036765557" description="Secreted protein" evidence="1">
    <location>
        <begin position="28"/>
        <end position="102"/>
    </location>
</feature>
<feature type="signal peptide" evidence="1">
    <location>
        <begin position="1"/>
        <end position="27"/>
    </location>
</feature>
<proteinExistence type="predicted"/>
<evidence type="ECO:0000313" key="2">
    <source>
        <dbReference type="EMBL" id="GIM62987.1"/>
    </source>
</evidence>
<dbReference type="Proteomes" id="UP000681340">
    <property type="component" value="Unassembled WGS sequence"/>
</dbReference>
<evidence type="ECO:0008006" key="4">
    <source>
        <dbReference type="Google" id="ProtNLM"/>
    </source>
</evidence>
<dbReference type="AlphaFoldDB" id="A0A919S3M1"/>
<keyword evidence="1" id="KW-0732">Signal</keyword>
<sequence>MNASRLLGRIAVSVTAAAGLVVGTAGAAVAAPVKLGGCAVVTPTKGWVTQTVWIDNYCSTDRSFRVISVGPQLGFRCFTVASGTRGGWRFPTSKKYLWTEFC</sequence>
<comment type="caution">
    <text evidence="2">The sequence shown here is derived from an EMBL/GenBank/DDBJ whole genome shotgun (WGS) entry which is preliminary data.</text>
</comment>